<feature type="coiled-coil region" evidence="1">
    <location>
        <begin position="13"/>
        <end position="84"/>
    </location>
</feature>
<keyword evidence="3" id="KW-1185">Reference proteome</keyword>
<dbReference type="EMBL" id="UHFR01000005">
    <property type="protein sequence ID" value="SUN76062.1"/>
    <property type="molecule type" value="Genomic_DNA"/>
</dbReference>
<sequence length="107" mass="12571">MTQTTLEMMQEIETAAETVLAEYKAKAEELRQQLRNKLVKETFSYDQETERQVRDYEIQAKQELALLEQELECITRENEEKIQSVLLDKKVDLVQSIVNKVVEEYGS</sequence>
<reference evidence="2" key="1">
    <citation type="submission" date="2018-06" db="EMBL/GenBank/DDBJ databases">
        <authorList>
            <consortium name="Pathogen Informatics"/>
            <person name="Doyle S."/>
        </authorList>
    </citation>
    <scope>NUCLEOTIDE SEQUENCE [LARGE SCALE GENOMIC DNA]</scope>
    <source>
        <strain evidence="2">NCTC13765</strain>
    </source>
</reference>
<keyword evidence="1" id="KW-0175">Coiled coil</keyword>
<evidence type="ECO:0008006" key="4">
    <source>
        <dbReference type="Google" id="ProtNLM"/>
    </source>
</evidence>
<dbReference type="AlphaFoldDB" id="A0A380KVW7"/>
<accession>A0A380KVW7</accession>
<evidence type="ECO:0000313" key="2">
    <source>
        <dbReference type="EMBL" id="SUN76062.1"/>
    </source>
</evidence>
<gene>
    <name evidence="2" type="ORF">NCTC13765_00508</name>
</gene>
<dbReference type="Proteomes" id="UP000254634">
    <property type="component" value="Unassembled WGS sequence"/>
</dbReference>
<protein>
    <recommendedName>
        <fullName evidence="4">V-type ATP synthase subunit G</fullName>
    </recommendedName>
</protein>
<evidence type="ECO:0000313" key="3">
    <source>
        <dbReference type="Proteomes" id="UP000254634"/>
    </source>
</evidence>
<dbReference type="OrthoDB" id="2237539at2"/>
<dbReference type="STRING" id="1123307.GCA_000380065_01045"/>
<name>A0A380KVW7_9STRE</name>
<proteinExistence type="predicted"/>
<evidence type="ECO:0000256" key="1">
    <source>
        <dbReference type="SAM" id="Coils"/>
    </source>
</evidence>
<organism evidence="2 3">
    <name type="scientific">Streptococcus massiliensis</name>
    <dbReference type="NCBI Taxonomy" id="313439"/>
    <lineage>
        <taxon>Bacteria</taxon>
        <taxon>Bacillati</taxon>
        <taxon>Bacillota</taxon>
        <taxon>Bacilli</taxon>
        <taxon>Lactobacillales</taxon>
        <taxon>Streptococcaceae</taxon>
        <taxon>Streptococcus</taxon>
    </lineage>
</organism>
<dbReference type="RefSeq" id="WP_018371743.1">
    <property type="nucleotide sequence ID" value="NZ_UHFR01000005.1"/>
</dbReference>